<organism evidence="1 2">
    <name type="scientific">Jaapia argillacea MUCL 33604</name>
    <dbReference type="NCBI Taxonomy" id="933084"/>
    <lineage>
        <taxon>Eukaryota</taxon>
        <taxon>Fungi</taxon>
        <taxon>Dikarya</taxon>
        <taxon>Basidiomycota</taxon>
        <taxon>Agaricomycotina</taxon>
        <taxon>Agaricomycetes</taxon>
        <taxon>Agaricomycetidae</taxon>
        <taxon>Jaapiales</taxon>
        <taxon>Jaapiaceae</taxon>
        <taxon>Jaapia</taxon>
    </lineage>
</organism>
<feature type="non-terminal residue" evidence="1">
    <location>
        <position position="150"/>
    </location>
</feature>
<dbReference type="OrthoDB" id="2845803at2759"/>
<dbReference type="Proteomes" id="UP000027265">
    <property type="component" value="Unassembled WGS sequence"/>
</dbReference>
<gene>
    <name evidence="1" type="ORF">JAAARDRAFT_92720</name>
</gene>
<proteinExistence type="predicted"/>
<accession>A0A067PT71</accession>
<dbReference type="InParanoid" id="A0A067PT71"/>
<dbReference type="HOGENOM" id="CLU_117778_0_0_1"/>
<evidence type="ECO:0000313" key="2">
    <source>
        <dbReference type="Proteomes" id="UP000027265"/>
    </source>
</evidence>
<protein>
    <submittedName>
        <fullName evidence="1">Uncharacterized protein</fullName>
    </submittedName>
</protein>
<reference evidence="2" key="1">
    <citation type="journal article" date="2014" name="Proc. Natl. Acad. Sci. U.S.A.">
        <title>Extensive sampling of basidiomycete genomes demonstrates inadequacy of the white-rot/brown-rot paradigm for wood decay fungi.</title>
        <authorList>
            <person name="Riley R."/>
            <person name="Salamov A.A."/>
            <person name="Brown D.W."/>
            <person name="Nagy L.G."/>
            <person name="Floudas D."/>
            <person name="Held B.W."/>
            <person name="Levasseur A."/>
            <person name="Lombard V."/>
            <person name="Morin E."/>
            <person name="Otillar R."/>
            <person name="Lindquist E.A."/>
            <person name="Sun H."/>
            <person name="LaButti K.M."/>
            <person name="Schmutz J."/>
            <person name="Jabbour D."/>
            <person name="Luo H."/>
            <person name="Baker S.E."/>
            <person name="Pisabarro A.G."/>
            <person name="Walton J.D."/>
            <person name="Blanchette R.A."/>
            <person name="Henrissat B."/>
            <person name="Martin F."/>
            <person name="Cullen D."/>
            <person name="Hibbett D.S."/>
            <person name="Grigoriev I.V."/>
        </authorList>
    </citation>
    <scope>NUCLEOTIDE SEQUENCE [LARGE SCALE GENOMIC DNA]</scope>
    <source>
        <strain evidence="2">MUCL 33604</strain>
    </source>
</reference>
<sequence>RLSTLSSWSQTHIKNVFEARTDEACLRAMDTTFSQKITATLNGSPLSREAMAKVVLAMRNSAKEGLSVDWRRTEEWPSDSDYNREGAFAGVYVIRGLRKPVPESEEPVEYERHKSVNVVIQSESSDPTFDSRMITSLTFVATDVRIEQPR</sequence>
<keyword evidence="2" id="KW-1185">Reference proteome</keyword>
<name>A0A067PT71_9AGAM</name>
<feature type="non-terminal residue" evidence="1">
    <location>
        <position position="1"/>
    </location>
</feature>
<evidence type="ECO:0000313" key="1">
    <source>
        <dbReference type="EMBL" id="KDQ57055.1"/>
    </source>
</evidence>
<dbReference type="EMBL" id="KL197720">
    <property type="protein sequence ID" value="KDQ57055.1"/>
    <property type="molecule type" value="Genomic_DNA"/>
</dbReference>
<dbReference type="AlphaFoldDB" id="A0A067PT71"/>